<dbReference type="InterPro" id="IPR005532">
    <property type="entry name" value="SUMF_dom"/>
</dbReference>
<gene>
    <name evidence="2" type="ORF">GF867_06695</name>
</gene>
<dbReference type="InterPro" id="IPR016187">
    <property type="entry name" value="CTDL_fold"/>
</dbReference>
<protein>
    <submittedName>
        <fullName evidence="2">SUMF1/EgtB/PvdO family nonheme iron enzyme</fullName>
    </submittedName>
</protein>
<feature type="domain" description="Sulfatase-modifying factor enzyme-like" evidence="1">
    <location>
        <begin position="3"/>
        <end position="50"/>
    </location>
</feature>
<dbReference type="EMBL" id="WJQT01000007">
    <property type="protein sequence ID" value="MRJ47249.1"/>
    <property type="molecule type" value="Genomic_DNA"/>
</dbReference>
<name>A0A844BZ04_9LACT</name>
<proteinExistence type="predicted"/>
<sequence>MIQNQQTHHLYSLRGGSFLCHESYCRRYRLAGRNSNTANSSSQNTGFRVAENI</sequence>
<reference evidence="2 3" key="1">
    <citation type="submission" date="2019-11" db="EMBL/GenBank/DDBJ databases">
        <title>Characterisation of Fundicoccus ignavus gen. nov. sp. nov., a novel genus of the family Aerococcaceae from bulk tank milk.</title>
        <authorList>
            <person name="Siebert A."/>
            <person name="Huptas C."/>
            <person name="Wenning M."/>
            <person name="Scherer S."/>
            <person name="Doll E.V."/>
        </authorList>
    </citation>
    <scope>NUCLEOTIDE SEQUENCE [LARGE SCALE GENOMIC DNA]</scope>
    <source>
        <strain evidence="2 3">DSM 109652</strain>
    </source>
</reference>
<organism evidence="2 3">
    <name type="scientific">Fundicoccus ignavus</name>
    <dbReference type="NCBI Taxonomy" id="2664442"/>
    <lineage>
        <taxon>Bacteria</taxon>
        <taxon>Bacillati</taxon>
        <taxon>Bacillota</taxon>
        <taxon>Bacilli</taxon>
        <taxon>Lactobacillales</taxon>
        <taxon>Aerococcaceae</taxon>
        <taxon>Fundicoccus</taxon>
    </lineage>
</organism>
<dbReference type="SUPFAM" id="SSF56436">
    <property type="entry name" value="C-type lectin-like"/>
    <property type="match status" value="1"/>
</dbReference>
<accession>A0A844BZ04</accession>
<dbReference type="InterPro" id="IPR042095">
    <property type="entry name" value="SUMF_sf"/>
</dbReference>
<evidence type="ECO:0000313" key="2">
    <source>
        <dbReference type="EMBL" id="MRJ47249.1"/>
    </source>
</evidence>
<dbReference type="Pfam" id="PF03781">
    <property type="entry name" value="FGE-sulfatase"/>
    <property type="match status" value="1"/>
</dbReference>
<comment type="caution">
    <text evidence="2">The sequence shown here is derived from an EMBL/GenBank/DDBJ whole genome shotgun (WGS) entry which is preliminary data.</text>
</comment>
<evidence type="ECO:0000313" key="3">
    <source>
        <dbReference type="Proteomes" id="UP000440066"/>
    </source>
</evidence>
<dbReference type="Proteomes" id="UP000440066">
    <property type="component" value="Unassembled WGS sequence"/>
</dbReference>
<dbReference type="AlphaFoldDB" id="A0A844BZ04"/>
<dbReference type="Gene3D" id="3.90.1580.10">
    <property type="entry name" value="paralog of FGE (formylglycine-generating enzyme)"/>
    <property type="match status" value="1"/>
</dbReference>
<dbReference type="RefSeq" id="WP_153832329.1">
    <property type="nucleotide sequence ID" value="NZ_WJQT01000007.1"/>
</dbReference>
<evidence type="ECO:0000259" key="1">
    <source>
        <dbReference type="Pfam" id="PF03781"/>
    </source>
</evidence>